<evidence type="ECO:0000256" key="1">
    <source>
        <dbReference type="SAM" id="MobiDB-lite"/>
    </source>
</evidence>
<feature type="transmembrane region" description="Helical" evidence="2">
    <location>
        <begin position="59"/>
        <end position="80"/>
    </location>
</feature>
<proteinExistence type="evidence at transcript level"/>
<sequence>MVLIISSLLSSRHSAQRGNPLLSLVLLSQTIDCVVSSACYFDSVTGRTVCEGLPYGARLAIAAAITVVGALALAGLSFWVRKRFYSQSGPPPVSVGYYGPPQTNYPPTSAYAQQNLYTAPGPTYDPASNQPPGYNYPYQPPTQPPPSNKPT</sequence>
<feature type="compositionally biased region" description="Polar residues" evidence="1">
    <location>
        <begin position="106"/>
        <end position="117"/>
    </location>
</feature>
<feature type="region of interest" description="Disordered" evidence="1">
    <location>
        <begin position="106"/>
        <end position="151"/>
    </location>
</feature>
<feature type="compositionally biased region" description="Pro residues" evidence="1">
    <location>
        <begin position="138"/>
        <end position="151"/>
    </location>
</feature>
<dbReference type="EMBL" id="KT247245">
    <property type="protein sequence ID" value="ALL41334.1"/>
    <property type="molecule type" value="mRNA"/>
</dbReference>
<organism evidence="3">
    <name type="scientific">Phakopsora pachyrhizi</name>
    <name type="common">Asian soybean rust disease fungus</name>
    <dbReference type="NCBI Taxonomy" id="170000"/>
    <lineage>
        <taxon>Eukaryota</taxon>
        <taxon>Fungi</taxon>
        <taxon>Dikarya</taxon>
        <taxon>Basidiomycota</taxon>
        <taxon>Pucciniomycotina</taxon>
        <taxon>Pucciniomycetes</taxon>
        <taxon>Pucciniales</taxon>
        <taxon>Phakopsoraceae</taxon>
        <taxon>Phakopsora</taxon>
    </lineage>
</organism>
<reference evidence="3" key="1">
    <citation type="submission" date="2015-07" db="EMBL/GenBank/DDBJ databases">
        <title>Elucidating the P. pachyrhizi secretome and potential effectors.</title>
        <authorList>
            <person name="de Carvalho M.C.C.G."/>
            <person name="Nascimento L.C."/>
            <person name="Darben L.M."/>
            <person name="Polizel-Podanosqui A.M."/>
            <person name="Lopes-Caitar V.S."/>
            <person name="Rocha C.S."/>
            <person name="Qi M."/>
            <person name="Carazolle M."/>
            <person name="Kuwahara M.K."/>
            <person name="Pereira G.A.G."/>
            <person name="Abdelnoor R.V."/>
            <person name="Whitham S.A."/>
            <person name="Marcelino-Guimaraes F.C."/>
        </authorList>
    </citation>
    <scope>NUCLEOTIDE SEQUENCE</scope>
</reference>
<evidence type="ECO:0000256" key="2">
    <source>
        <dbReference type="SAM" id="Phobius"/>
    </source>
</evidence>
<keyword evidence="2" id="KW-0812">Transmembrane</keyword>
<dbReference type="AlphaFoldDB" id="A0A0S1MK78"/>
<protein>
    <submittedName>
        <fullName evidence="3">Uncharacterized protein</fullName>
    </submittedName>
</protein>
<name>A0A0S1MK78_PHAPC</name>
<keyword evidence="2" id="KW-1133">Transmembrane helix</keyword>
<accession>A0A0S1MK78</accession>
<evidence type="ECO:0000313" key="3">
    <source>
        <dbReference type="EMBL" id="ALL41334.1"/>
    </source>
</evidence>
<keyword evidence="2" id="KW-0472">Membrane</keyword>